<gene>
    <name evidence="2" type="ORF">KAK06_16500</name>
</gene>
<sequence length="218" mass="23568">MMQIDFVSDIVCPWCAIGLASLEQALAQVGPEIGAVSLRFQPFELNPQMPPEGEEITQHLSRKYGRSREELAGAAQMIQQRAEGLGFPMRTANRTRIWNTFDGHRLLHWAGTVGEAEQKALKQALLLAYHRDGLNPADPAVLRAAAAEAGLDAAEAAAVIDDPQRYAAEVRQEQALWQQAGIHSVPAVVINRQYLVSGGQPPEVFAQALRQAAGAAAA</sequence>
<dbReference type="Pfam" id="PF01323">
    <property type="entry name" value="DSBA"/>
    <property type="match status" value="1"/>
</dbReference>
<organism evidence="2 3">
    <name type="scientific">Ideonella aquatica</name>
    <dbReference type="NCBI Taxonomy" id="2824119"/>
    <lineage>
        <taxon>Bacteria</taxon>
        <taxon>Pseudomonadati</taxon>
        <taxon>Pseudomonadota</taxon>
        <taxon>Betaproteobacteria</taxon>
        <taxon>Burkholderiales</taxon>
        <taxon>Sphaerotilaceae</taxon>
        <taxon>Ideonella</taxon>
    </lineage>
</organism>
<dbReference type="GO" id="GO:0016491">
    <property type="term" value="F:oxidoreductase activity"/>
    <property type="evidence" value="ECO:0007669"/>
    <property type="project" value="InterPro"/>
</dbReference>
<protein>
    <submittedName>
        <fullName evidence="2">DsbA family oxidoreductase</fullName>
    </submittedName>
</protein>
<dbReference type="SUPFAM" id="SSF52833">
    <property type="entry name" value="Thioredoxin-like"/>
    <property type="match status" value="1"/>
</dbReference>
<dbReference type="PANTHER" id="PTHR13887:SF41">
    <property type="entry name" value="THIOREDOXIN SUPERFAMILY PROTEIN"/>
    <property type="match status" value="1"/>
</dbReference>
<dbReference type="PANTHER" id="PTHR13887">
    <property type="entry name" value="GLUTATHIONE S-TRANSFERASE KAPPA"/>
    <property type="match status" value="1"/>
</dbReference>
<feature type="domain" description="DSBA-like thioredoxin" evidence="1">
    <location>
        <begin position="3"/>
        <end position="209"/>
    </location>
</feature>
<dbReference type="AlphaFoldDB" id="A0A940YQA7"/>
<dbReference type="Gene3D" id="3.40.30.10">
    <property type="entry name" value="Glutaredoxin"/>
    <property type="match status" value="1"/>
</dbReference>
<keyword evidence="3" id="KW-1185">Reference proteome</keyword>
<name>A0A940YQA7_9BURK</name>
<evidence type="ECO:0000259" key="1">
    <source>
        <dbReference type="Pfam" id="PF01323"/>
    </source>
</evidence>
<dbReference type="InterPro" id="IPR001853">
    <property type="entry name" value="DSBA-like_thioredoxin_dom"/>
</dbReference>
<evidence type="ECO:0000313" key="3">
    <source>
        <dbReference type="Proteomes" id="UP000678374"/>
    </source>
</evidence>
<dbReference type="InterPro" id="IPR036249">
    <property type="entry name" value="Thioredoxin-like_sf"/>
</dbReference>
<evidence type="ECO:0000313" key="2">
    <source>
        <dbReference type="EMBL" id="MBQ0960556.1"/>
    </source>
</evidence>
<dbReference type="EMBL" id="JAGQDE010000015">
    <property type="protein sequence ID" value="MBQ0960556.1"/>
    <property type="molecule type" value="Genomic_DNA"/>
</dbReference>
<reference evidence="2" key="1">
    <citation type="submission" date="2021-04" db="EMBL/GenBank/DDBJ databases">
        <title>The genome sequence of Ideonella sp. 4Y11.</title>
        <authorList>
            <person name="Liu Y."/>
        </authorList>
    </citation>
    <scope>NUCLEOTIDE SEQUENCE</scope>
    <source>
        <strain evidence="2">4Y11</strain>
    </source>
</reference>
<dbReference type="RefSeq" id="WP_210803230.1">
    <property type="nucleotide sequence ID" value="NZ_JAGQDE010000015.1"/>
</dbReference>
<accession>A0A940YQA7</accession>
<dbReference type="Proteomes" id="UP000678374">
    <property type="component" value="Unassembled WGS sequence"/>
</dbReference>
<dbReference type="CDD" id="cd03024">
    <property type="entry name" value="DsbA_FrnE"/>
    <property type="match status" value="1"/>
</dbReference>
<proteinExistence type="predicted"/>
<comment type="caution">
    <text evidence="2">The sequence shown here is derived from an EMBL/GenBank/DDBJ whole genome shotgun (WGS) entry which is preliminary data.</text>
</comment>